<dbReference type="SUPFAM" id="SSF56601">
    <property type="entry name" value="beta-lactamase/transpeptidase-like"/>
    <property type="match status" value="1"/>
</dbReference>
<evidence type="ECO:0000313" key="2">
    <source>
        <dbReference type="EMBL" id="ONG57054.1"/>
    </source>
</evidence>
<evidence type="ECO:0000313" key="3">
    <source>
        <dbReference type="Proteomes" id="UP000188879"/>
    </source>
</evidence>
<keyword evidence="3" id="KW-1185">Reference proteome</keyword>
<name>A0A1V2H8H4_9PROT</name>
<dbReference type="Pfam" id="PF00144">
    <property type="entry name" value="Beta-lactamase"/>
    <property type="match status" value="1"/>
</dbReference>
<reference evidence="2 3" key="1">
    <citation type="submission" date="2016-10" db="EMBL/GenBank/DDBJ databases">
        <title>Draft Genome sequence of Roseomonas sp. strain M3.</title>
        <authorList>
            <person name="Subhash Y."/>
            <person name="Lee S."/>
        </authorList>
    </citation>
    <scope>NUCLEOTIDE SEQUENCE [LARGE SCALE GENOMIC DNA]</scope>
    <source>
        <strain evidence="2 3">M3</strain>
    </source>
</reference>
<protein>
    <recommendedName>
        <fullName evidence="1">Beta-lactamase-related domain-containing protein</fullName>
    </recommendedName>
</protein>
<dbReference type="InterPro" id="IPR001466">
    <property type="entry name" value="Beta-lactam-related"/>
</dbReference>
<dbReference type="Proteomes" id="UP000188879">
    <property type="component" value="Unassembled WGS sequence"/>
</dbReference>
<dbReference type="InterPro" id="IPR012338">
    <property type="entry name" value="Beta-lactam/transpept-like"/>
</dbReference>
<sequence length="524" mass="54185">MARPLPGSARRRTLGALAGTGLLAACGAASPRLRLGDSPPEDVPPLVPDALERALAALPEDVEAIRGPAGVPGVAVAVVAGGQRRFARGFGRRRIDQAAPVTTETVFQIASLSKPLAASVVATQVAAGRCAWDDPAQRHLPWLRLSDPGIAARASIGDFMAHRTGLPAYAGDQLEDLGFGRRAILERLRLLPLRPFRASYAYSNFGLTLGAEAAAAAAGQDWESLAESALYRPLGMGATSSRHADFLARADRAVLHARTPEGFRPLYDRDADAQSPAGGVSSNVLDLAAWMTMLLAGGAPLVPAEALAPAFQPQALSAPGHVPGARPGFYGFGFNVGVGPGGRVMLGHSGAFLLGGATAMQLLPGEGIGIVVLTNAAPVGVAEAIAATFLDRLQFGAPQRDWAATFGEAFAAFFAPEGDLAGKTPPVPATAPRAPEACLGRYDNAFHGPAEVVRGPSGLLLRLGPKAVDMPLLPWDGDDFAMAPGGENAPPGSLASLRFDMAGGRAVGFRAQYYDASGLGRWTR</sequence>
<dbReference type="PROSITE" id="PS51257">
    <property type="entry name" value="PROKAR_LIPOPROTEIN"/>
    <property type="match status" value="1"/>
</dbReference>
<dbReference type="AlphaFoldDB" id="A0A1V2H8H4"/>
<dbReference type="Gene3D" id="2.40.128.600">
    <property type="match status" value="1"/>
</dbReference>
<comment type="caution">
    <text evidence="2">The sequence shown here is derived from an EMBL/GenBank/DDBJ whole genome shotgun (WGS) entry which is preliminary data.</text>
</comment>
<proteinExistence type="predicted"/>
<dbReference type="Gene3D" id="3.40.710.10">
    <property type="entry name" value="DD-peptidase/beta-lactamase superfamily"/>
    <property type="match status" value="1"/>
</dbReference>
<dbReference type="RefSeq" id="WP_076956278.1">
    <property type="nucleotide sequence ID" value="NZ_MLCO01000031.1"/>
</dbReference>
<dbReference type="PANTHER" id="PTHR46825">
    <property type="entry name" value="D-ALANYL-D-ALANINE-CARBOXYPEPTIDASE/ENDOPEPTIDASE AMPH"/>
    <property type="match status" value="1"/>
</dbReference>
<accession>A0A1V2H8H4</accession>
<organism evidence="2 3">
    <name type="scientific">Teichococcus deserti</name>
    <dbReference type="NCBI Taxonomy" id="1817963"/>
    <lineage>
        <taxon>Bacteria</taxon>
        <taxon>Pseudomonadati</taxon>
        <taxon>Pseudomonadota</taxon>
        <taxon>Alphaproteobacteria</taxon>
        <taxon>Acetobacterales</taxon>
        <taxon>Roseomonadaceae</taxon>
        <taxon>Roseomonas</taxon>
    </lineage>
</organism>
<dbReference type="PANTHER" id="PTHR46825:SF15">
    <property type="entry name" value="BETA-LACTAMASE-RELATED DOMAIN-CONTAINING PROTEIN"/>
    <property type="match status" value="1"/>
</dbReference>
<feature type="domain" description="Beta-lactamase-related" evidence="1">
    <location>
        <begin position="68"/>
        <end position="383"/>
    </location>
</feature>
<dbReference type="InterPro" id="IPR050491">
    <property type="entry name" value="AmpC-like"/>
</dbReference>
<evidence type="ECO:0000259" key="1">
    <source>
        <dbReference type="Pfam" id="PF00144"/>
    </source>
</evidence>
<dbReference type="OrthoDB" id="5377981at2"/>
<dbReference type="EMBL" id="MLCO01000031">
    <property type="protein sequence ID" value="ONG57054.1"/>
    <property type="molecule type" value="Genomic_DNA"/>
</dbReference>
<gene>
    <name evidence="2" type="ORF">BKE38_04995</name>
</gene>